<proteinExistence type="predicted"/>
<name>A0A6H1ZBT3_9ZZZZ</name>
<evidence type="ECO:0000259" key="1">
    <source>
        <dbReference type="Pfam" id="PF25692"/>
    </source>
</evidence>
<reference evidence="2" key="1">
    <citation type="submission" date="2020-03" db="EMBL/GenBank/DDBJ databases">
        <title>The deep terrestrial virosphere.</title>
        <authorList>
            <person name="Holmfeldt K."/>
            <person name="Nilsson E."/>
            <person name="Simone D."/>
            <person name="Lopez-Fernandez M."/>
            <person name="Wu X."/>
            <person name="de Brujin I."/>
            <person name="Lundin D."/>
            <person name="Andersson A."/>
            <person name="Bertilsson S."/>
            <person name="Dopson M."/>
        </authorList>
    </citation>
    <scope>NUCLEOTIDE SEQUENCE</scope>
    <source>
        <strain evidence="2">TM448A00171</strain>
        <strain evidence="3">TM448B00200</strain>
    </source>
</reference>
<gene>
    <name evidence="2" type="ORF">TM448A00171_0017</name>
    <name evidence="3" type="ORF">TM448B00200_0007</name>
</gene>
<dbReference type="AlphaFoldDB" id="A0A6H1ZBT3"/>
<dbReference type="InterPro" id="IPR057996">
    <property type="entry name" value="K52_C"/>
</dbReference>
<accession>A0A6H1ZBT3</accession>
<evidence type="ECO:0000313" key="3">
    <source>
        <dbReference type="EMBL" id="QJH94300.1"/>
    </source>
</evidence>
<evidence type="ECO:0000313" key="2">
    <source>
        <dbReference type="EMBL" id="QJA44998.1"/>
    </source>
</evidence>
<dbReference type="Pfam" id="PF25692">
    <property type="entry name" value="Phage_depo_C"/>
    <property type="match status" value="1"/>
</dbReference>
<sequence>MKWLILFLIALLSLPVYGKTLPQPLRNIQVTDSHSADARWNFDVIQGQLKAAVGFLPSPTQTLTVNSTIIVGSRAIPLAGDGAVTLTATPTIANGFDGQVAILIGTSNVNTVTIQHGTTYNLLLDQGQDFTLGNGDSIVLLFLTAIGDWIELDRKNVAG</sequence>
<feature type="domain" description="Depolymerase 2 capsule K5-specific C-terminal" evidence="1">
    <location>
        <begin position="92"/>
        <end position="142"/>
    </location>
</feature>
<dbReference type="EMBL" id="MT144599">
    <property type="protein sequence ID" value="QJH94300.1"/>
    <property type="molecule type" value="Genomic_DNA"/>
</dbReference>
<dbReference type="EMBL" id="MT143984">
    <property type="protein sequence ID" value="QJA44998.1"/>
    <property type="molecule type" value="Genomic_DNA"/>
</dbReference>
<organism evidence="2">
    <name type="scientific">viral metagenome</name>
    <dbReference type="NCBI Taxonomy" id="1070528"/>
    <lineage>
        <taxon>unclassified sequences</taxon>
        <taxon>metagenomes</taxon>
        <taxon>organismal metagenomes</taxon>
    </lineage>
</organism>
<protein>
    <recommendedName>
        <fullName evidence="1">Depolymerase 2 capsule K5-specific C-terminal domain-containing protein</fullName>
    </recommendedName>
</protein>